<keyword evidence="1" id="KW-0479">Metal-binding</keyword>
<name>A0ABU3DU20_9FLAO</name>
<protein>
    <submittedName>
        <fullName evidence="4">Sugar isomerase</fullName>
    </submittedName>
</protein>
<evidence type="ECO:0000313" key="5">
    <source>
        <dbReference type="Proteomes" id="UP001253848"/>
    </source>
</evidence>
<evidence type="ECO:0000256" key="2">
    <source>
        <dbReference type="ARBA" id="ARBA00023211"/>
    </source>
</evidence>
<keyword evidence="5" id="KW-1185">Reference proteome</keyword>
<evidence type="ECO:0000256" key="3">
    <source>
        <dbReference type="ARBA" id="ARBA00023235"/>
    </source>
</evidence>
<keyword evidence="2" id="KW-0464">Manganese</keyword>
<dbReference type="EMBL" id="JAVRHN010000009">
    <property type="protein sequence ID" value="MDT0687213.1"/>
    <property type="molecule type" value="Genomic_DNA"/>
</dbReference>
<evidence type="ECO:0000313" key="4">
    <source>
        <dbReference type="EMBL" id="MDT0687213.1"/>
    </source>
</evidence>
<dbReference type="GO" id="GO:0016853">
    <property type="term" value="F:isomerase activity"/>
    <property type="evidence" value="ECO:0007669"/>
    <property type="project" value="UniProtKB-KW"/>
</dbReference>
<dbReference type="RefSeq" id="WP_311500508.1">
    <property type="nucleotide sequence ID" value="NZ_JAVRHN010000009.1"/>
</dbReference>
<reference evidence="4 5" key="1">
    <citation type="submission" date="2023-09" db="EMBL/GenBank/DDBJ databases">
        <authorList>
            <person name="Rey-Velasco X."/>
        </authorList>
    </citation>
    <scope>NUCLEOTIDE SEQUENCE [LARGE SCALE GENOMIC DNA]</scope>
    <source>
        <strain evidence="4 5">F225</strain>
    </source>
</reference>
<evidence type="ECO:0000256" key="1">
    <source>
        <dbReference type="ARBA" id="ARBA00022723"/>
    </source>
</evidence>
<sequence>MKISTDQISALNKKQEDSYNSELDFLRNKFAKRGIEVDEIIHKVADFQVAIPSWALGAGGTRFGRFSFGGEPASLEQKLDDIGVLHALTKTAGAVSLHIPWDIPSDVKAIKEVAKSHGISFDAMNSNTFQDQPNAKETYKFGSLSNTNAASRDYAIQHNKDVINIGKELGSKSLTVWLADGANFPGQNNFQTALNHTENSLKSIYKTMPEDWKMFIEYKPYEPNFYSTVIQDWGTSFMLSNACGERAYTLVDLGHHLPNTNIEQIVATLMLKGKLGGFHFNDSKYGDDDVTVGSIKPYALFLIFNELVYGMKNNPQNPDLSWMIDASHNTKDPLEDLLQSLEAILIAYTQALLVDQKALKNAQQENDVVKCQEILQDAYRTDVRPVLKAAREKSGAAVDPLQAYRQFGVRKDLIKERGTKTMATGL</sequence>
<dbReference type="Gene3D" id="3.20.20.150">
    <property type="entry name" value="Divalent-metal-dependent TIM barrel enzymes"/>
    <property type="match status" value="1"/>
</dbReference>
<comment type="caution">
    <text evidence="4">The sequence shown here is derived from an EMBL/GenBank/DDBJ whole genome shotgun (WGS) entry which is preliminary data.</text>
</comment>
<gene>
    <name evidence="4" type="ORF">RM541_12640</name>
</gene>
<organism evidence="4 5">
    <name type="scientific">Autumnicola psychrophila</name>
    <dbReference type="NCBI Taxonomy" id="3075592"/>
    <lineage>
        <taxon>Bacteria</taxon>
        <taxon>Pseudomonadati</taxon>
        <taxon>Bacteroidota</taxon>
        <taxon>Flavobacteriia</taxon>
        <taxon>Flavobacteriales</taxon>
        <taxon>Flavobacteriaceae</taxon>
        <taxon>Autumnicola</taxon>
    </lineage>
</organism>
<dbReference type="InterPro" id="IPR036237">
    <property type="entry name" value="Xyl_isomerase-like_sf"/>
</dbReference>
<dbReference type="SUPFAM" id="SSF51658">
    <property type="entry name" value="Xylose isomerase-like"/>
    <property type="match status" value="1"/>
</dbReference>
<proteinExistence type="predicted"/>
<dbReference type="InterPro" id="IPR050337">
    <property type="entry name" value="L-rhamnose_isomerase"/>
</dbReference>
<dbReference type="PANTHER" id="PTHR30268:SF0">
    <property type="entry name" value="L-RHAMNOSE ISOMERASE"/>
    <property type="match status" value="1"/>
</dbReference>
<dbReference type="PANTHER" id="PTHR30268">
    <property type="entry name" value="L-RHAMNOSE ISOMERASE"/>
    <property type="match status" value="1"/>
</dbReference>
<accession>A0ABU3DU20</accession>
<dbReference type="Proteomes" id="UP001253848">
    <property type="component" value="Unassembled WGS sequence"/>
</dbReference>
<keyword evidence="3 4" id="KW-0413">Isomerase</keyword>